<keyword evidence="3" id="KW-1185">Reference proteome</keyword>
<dbReference type="AlphaFoldDB" id="A0A7E4VJD6"/>
<reference evidence="3" key="1">
    <citation type="journal article" date="2013" name="Genetics">
        <title>The draft genome and transcriptome of Panagrellus redivivus are shaped by the harsh demands of a free-living lifestyle.</title>
        <authorList>
            <person name="Srinivasan J."/>
            <person name="Dillman A.R."/>
            <person name="Macchietto M.G."/>
            <person name="Heikkinen L."/>
            <person name="Lakso M."/>
            <person name="Fracchia K.M."/>
            <person name="Antoshechkin I."/>
            <person name="Mortazavi A."/>
            <person name="Wong G."/>
            <person name="Sternberg P.W."/>
        </authorList>
    </citation>
    <scope>NUCLEOTIDE SEQUENCE [LARGE SCALE GENOMIC DNA]</scope>
    <source>
        <strain evidence="3">MT8872</strain>
    </source>
</reference>
<evidence type="ECO:0000313" key="3">
    <source>
        <dbReference type="Proteomes" id="UP000492821"/>
    </source>
</evidence>
<sequence>MQPLFALFDAIWNSFMRKWGVPYLESFIIYLEEFQKKQERRMALSGQHIASPISTTMARYQNLVVFLCFVLLITKSQSVPTCKGPFTCHLCENYVSQGQEIFERSGAAEVTVRVKAVCEFMGKWRDDCFAEFLPIVDTAIKGFEAKQTPHNICKSINYC</sequence>
<dbReference type="WBParaSite" id="Pan_g21224.t1">
    <property type="protein sequence ID" value="Pan_g21224.t1"/>
    <property type="gene ID" value="Pan_g21224"/>
</dbReference>
<protein>
    <submittedName>
        <fullName evidence="4">Saposin B-type domain-containing protein</fullName>
    </submittedName>
</protein>
<reference evidence="4" key="2">
    <citation type="submission" date="2020-10" db="UniProtKB">
        <authorList>
            <consortium name="WormBaseParasite"/>
        </authorList>
    </citation>
    <scope>IDENTIFICATION</scope>
</reference>
<dbReference type="Gene3D" id="1.10.225.10">
    <property type="entry name" value="Saposin-like"/>
    <property type="match status" value="1"/>
</dbReference>
<dbReference type="SMART" id="SM00741">
    <property type="entry name" value="SapB"/>
    <property type="match status" value="1"/>
</dbReference>
<proteinExistence type="predicted"/>
<organism evidence="3 4">
    <name type="scientific">Panagrellus redivivus</name>
    <name type="common">Microworm</name>
    <dbReference type="NCBI Taxonomy" id="6233"/>
    <lineage>
        <taxon>Eukaryota</taxon>
        <taxon>Metazoa</taxon>
        <taxon>Ecdysozoa</taxon>
        <taxon>Nematoda</taxon>
        <taxon>Chromadorea</taxon>
        <taxon>Rhabditida</taxon>
        <taxon>Tylenchina</taxon>
        <taxon>Panagrolaimomorpha</taxon>
        <taxon>Panagrolaimoidea</taxon>
        <taxon>Panagrolaimidae</taxon>
        <taxon>Panagrellus</taxon>
    </lineage>
</organism>
<accession>A0A7E4VJD6</accession>
<feature type="domain" description="Saposin B-type" evidence="2">
    <location>
        <begin position="84"/>
        <end position="159"/>
    </location>
</feature>
<evidence type="ECO:0000256" key="1">
    <source>
        <dbReference type="ARBA" id="ARBA00023157"/>
    </source>
</evidence>
<evidence type="ECO:0000259" key="2">
    <source>
        <dbReference type="PROSITE" id="PS50015"/>
    </source>
</evidence>
<keyword evidence="1" id="KW-1015">Disulfide bond</keyword>
<dbReference type="SUPFAM" id="SSF47862">
    <property type="entry name" value="Saposin"/>
    <property type="match status" value="1"/>
</dbReference>
<name>A0A7E4VJD6_PANRE</name>
<dbReference type="InterPro" id="IPR008139">
    <property type="entry name" value="SaposinB_dom"/>
</dbReference>
<evidence type="ECO:0000313" key="4">
    <source>
        <dbReference type="WBParaSite" id="Pan_g21224.t1"/>
    </source>
</evidence>
<dbReference type="InterPro" id="IPR011001">
    <property type="entry name" value="Saposin-like"/>
</dbReference>
<dbReference type="PROSITE" id="PS50015">
    <property type="entry name" value="SAP_B"/>
    <property type="match status" value="1"/>
</dbReference>
<dbReference type="Proteomes" id="UP000492821">
    <property type="component" value="Unassembled WGS sequence"/>
</dbReference>